<dbReference type="VEuPathDB" id="FungiDB:ASPZODRAFT_1631609"/>
<evidence type="ECO:0000256" key="1">
    <source>
        <dbReference type="ARBA" id="ARBA00004123"/>
    </source>
</evidence>
<comment type="subcellular location">
    <subcellularLocation>
        <location evidence="1">Nucleus</location>
    </subcellularLocation>
</comment>
<dbReference type="SMART" id="SM00066">
    <property type="entry name" value="GAL4"/>
    <property type="match status" value="1"/>
</dbReference>
<evidence type="ECO:0000256" key="5">
    <source>
        <dbReference type="ARBA" id="ARBA00023242"/>
    </source>
</evidence>
<dbReference type="Proteomes" id="UP000184188">
    <property type="component" value="Unassembled WGS sequence"/>
</dbReference>
<dbReference type="OrthoDB" id="648861at2759"/>
<dbReference type="GO" id="GO:0045944">
    <property type="term" value="P:positive regulation of transcription by RNA polymerase II"/>
    <property type="evidence" value="ECO:0007669"/>
    <property type="project" value="TreeGrafter"/>
</dbReference>
<dbReference type="SUPFAM" id="SSF57701">
    <property type="entry name" value="Zn2/Cys6 DNA-binding domain"/>
    <property type="match status" value="1"/>
</dbReference>
<organism evidence="8 9">
    <name type="scientific">Penicilliopsis zonata CBS 506.65</name>
    <dbReference type="NCBI Taxonomy" id="1073090"/>
    <lineage>
        <taxon>Eukaryota</taxon>
        <taxon>Fungi</taxon>
        <taxon>Dikarya</taxon>
        <taxon>Ascomycota</taxon>
        <taxon>Pezizomycotina</taxon>
        <taxon>Eurotiomycetes</taxon>
        <taxon>Eurotiomycetidae</taxon>
        <taxon>Eurotiales</taxon>
        <taxon>Aspergillaceae</taxon>
        <taxon>Penicilliopsis</taxon>
    </lineage>
</organism>
<evidence type="ECO:0000256" key="4">
    <source>
        <dbReference type="ARBA" id="ARBA00023163"/>
    </source>
</evidence>
<proteinExistence type="predicted"/>
<sequence length="590" mass="66693">MLGRKLRSKTGCWTCRIRKVKCDEEKIDVAGQKGPQCRRCATARLACEWKCGAVAHSTARVSSRRSHRTERRVALNNRPTLHVGAPASPLLNPTGEIQAGNSLVLSRFDRDCLSYIKDSVLVVALGKHWPWSPVSYAYHRIAVKEPMVMSVLLATAASEIHRSRLYNLAESDGYHALLNEDLADVEGQVHYGRALSGLREALKLDVKSPERLETIFITLFMMIDYEHRFGSGAAAISVHMRGIITLLFNNIVPSLAPVSSPNEAEIADSILELSRSTLEMVDRGDPELFSPDRRFDSRLRDTVVPVLLLVILYFCTQGPLFGLSRFEVNLFRLFYQAESTRADLALPKLYKLSRLSSARFWGEQYPAAARLDDLENLAGLTLYHKAHIMQFKITDLFQKCTRSNDWFSHLPWDGTVYKQLMDDFLAISDEYDTLLSSALAASSCEIAGDGRRVVETIYWSSIAFYGAVVYFYLCFRHQVPNEWNPPRGLSLEEAVSHVLELSLKMHRSRPRLMVRIACPLFLAGIATTDKIYQDWVSVRLKDLRGYGQNFARISARFDELLRGSYPISFSTMHQLIVSQDMGVMSDQHVA</sequence>
<accession>A0A1L9SMV9</accession>
<dbReference type="InterPro" id="IPR021858">
    <property type="entry name" value="Fun_TF"/>
</dbReference>
<evidence type="ECO:0000259" key="7">
    <source>
        <dbReference type="PROSITE" id="PS50048"/>
    </source>
</evidence>
<keyword evidence="6" id="KW-0812">Transmembrane</keyword>
<dbReference type="PANTHER" id="PTHR37534">
    <property type="entry name" value="TRANSCRIPTIONAL ACTIVATOR PROTEIN UGA3"/>
    <property type="match status" value="1"/>
</dbReference>
<dbReference type="EMBL" id="KV878339">
    <property type="protein sequence ID" value="OJJ48602.1"/>
    <property type="molecule type" value="Genomic_DNA"/>
</dbReference>
<dbReference type="InterPro" id="IPR001138">
    <property type="entry name" value="Zn2Cys6_DnaBD"/>
</dbReference>
<dbReference type="PANTHER" id="PTHR37534:SF49">
    <property type="entry name" value="LYSINE BIOSYNTHESIS REGULATORY PROTEIN LYS14"/>
    <property type="match status" value="1"/>
</dbReference>
<dbReference type="STRING" id="1073090.A0A1L9SMV9"/>
<dbReference type="Pfam" id="PF00172">
    <property type="entry name" value="Zn_clus"/>
    <property type="match status" value="1"/>
</dbReference>
<dbReference type="GO" id="GO:0000981">
    <property type="term" value="F:DNA-binding transcription factor activity, RNA polymerase II-specific"/>
    <property type="evidence" value="ECO:0007669"/>
    <property type="project" value="InterPro"/>
</dbReference>
<dbReference type="InterPro" id="IPR036864">
    <property type="entry name" value="Zn2-C6_fun-type_DNA-bd_sf"/>
</dbReference>
<keyword evidence="2" id="KW-0805">Transcription regulation</keyword>
<keyword evidence="5" id="KW-0539">Nucleus</keyword>
<dbReference type="GO" id="GO:0008270">
    <property type="term" value="F:zinc ion binding"/>
    <property type="evidence" value="ECO:0007669"/>
    <property type="project" value="InterPro"/>
</dbReference>
<name>A0A1L9SMV9_9EURO</name>
<dbReference type="RefSeq" id="XP_022583112.1">
    <property type="nucleotide sequence ID" value="XM_022726610.1"/>
</dbReference>
<gene>
    <name evidence="8" type="ORF">ASPZODRAFT_1631609</name>
</gene>
<evidence type="ECO:0000313" key="8">
    <source>
        <dbReference type="EMBL" id="OJJ48602.1"/>
    </source>
</evidence>
<keyword evidence="9" id="KW-1185">Reference proteome</keyword>
<dbReference type="CDD" id="cd00067">
    <property type="entry name" value="GAL4"/>
    <property type="match status" value="1"/>
</dbReference>
<dbReference type="Gene3D" id="4.10.240.10">
    <property type="entry name" value="Zn(2)-C6 fungal-type DNA-binding domain"/>
    <property type="match status" value="1"/>
</dbReference>
<dbReference type="GO" id="GO:0000976">
    <property type="term" value="F:transcription cis-regulatory region binding"/>
    <property type="evidence" value="ECO:0007669"/>
    <property type="project" value="TreeGrafter"/>
</dbReference>
<keyword evidence="6" id="KW-1133">Transmembrane helix</keyword>
<reference evidence="9" key="1">
    <citation type="journal article" date="2017" name="Genome Biol.">
        <title>Comparative genomics reveals high biological diversity and specific adaptations in the industrially and medically important fungal genus Aspergillus.</title>
        <authorList>
            <person name="de Vries R.P."/>
            <person name="Riley R."/>
            <person name="Wiebenga A."/>
            <person name="Aguilar-Osorio G."/>
            <person name="Amillis S."/>
            <person name="Uchima C.A."/>
            <person name="Anderluh G."/>
            <person name="Asadollahi M."/>
            <person name="Askin M."/>
            <person name="Barry K."/>
            <person name="Battaglia E."/>
            <person name="Bayram O."/>
            <person name="Benocci T."/>
            <person name="Braus-Stromeyer S.A."/>
            <person name="Caldana C."/>
            <person name="Canovas D."/>
            <person name="Cerqueira G.C."/>
            <person name="Chen F."/>
            <person name="Chen W."/>
            <person name="Choi C."/>
            <person name="Clum A."/>
            <person name="Dos Santos R.A."/>
            <person name="Damasio A.R."/>
            <person name="Diallinas G."/>
            <person name="Emri T."/>
            <person name="Fekete E."/>
            <person name="Flipphi M."/>
            <person name="Freyberg S."/>
            <person name="Gallo A."/>
            <person name="Gournas C."/>
            <person name="Habgood R."/>
            <person name="Hainaut M."/>
            <person name="Harispe M.L."/>
            <person name="Henrissat B."/>
            <person name="Hilden K.S."/>
            <person name="Hope R."/>
            <person name="Hossain A."/>
            <person name="Karabika E."/>
            <person name="Karaffa L."/>
            <person name="Karanyi Z."/>
            <person name="Krasevec N."/>
            <person name="Kuo A."/>
            <person name="Kusch H."/>
            <person name="LaButti K."/>
            <person name="Lagendijk E.L."/>
            <person name="Lapidus A."/>
            <person name="Levasseur A."/>
            <person name="Lindquist E."/>
            <person name="Lipzen A."/>
            <person name="Logrieco A.F."/>
            <person name="MacCabe A."/>
            <person name="Maekelae M.R."/>
            <person name="Malavazi I."/>
            <person name="Melin P."/>
            <person name="Meyer V."/>
            <person name="Mielnichuk N."/>
            <person name="Miskei M."/>
            <person name="Molnar A.P."/>
            <person name="Mule G."/>
            <person name="Ngan C.Y."/>
            <person name="Orejas M."/>
            <person name="Orosz E."/>
            <person name="Ouedraogo J.P."/>
            <person name="Overkamp K.M."/>
            <person name="Park H.-S."/>
            <person name="Perrone G."/>
            <person name="Piumi F."/>
            <person name="Punt P.J."/>
            <person name="Ram A.F."/>
            <person name="Ramon A."/>
            <person name="Rauscher S."/>
            <person name="Record E."/>
            <person name="Riano-Pachon D.M."/>
            <person name="Robert V."/>
            <person name="Roehrig J."/>
            <person name="Ruller R."/>
            <person name="Salamov A."/>
            <person name="Salih N.S."/>
            <person name="Samson R.A."/>
            <person name="Sandor E."/>
            <person name="Sanguinetti M."/>
            <person name="Schuetze T."/>
            <person name="Sepcic K."/>
            <person name="Shelest E."/>
            <person name="Sherlock G."/>
            <person name="Sophianopoulou V."/>
            <person name="Squina F.M."/>
            <person name="Sun H."/>
            <person name="Susca A."/>
            <person name="Todd R.B."/>
            <person name="Tsang A."/>
            <person name="Unkles S.E."/>
            <person name="van de Wiele N."/>
            <person name="van Rossen-Uffink D."/>
            <person name="Oliveira J.V."/>
            <person name="Vesth T.C."/>
            <person name="Visser J."/>
            <person name="Yu J.-H."/>
            <person name="Zhou M."/>
            <person name="Andersen M.R."/>
            <person name="Archer D.B."/>
            <person name="Baker S.E."/>
            <person name="Benoit I."/>
            <person name="Brakhage A.A."/>
            <person name="Braus G.H."/>
            <person name="Fischer R."/>
            <person name="Frisvad J.C."/>
            <person name="Goldman G.H."/>
            <person name="Houbraken J."/>
            <person name="Oakley B."/>
            <person name="Pocsi I."/>
            <person name="Scazzocchio C."/>
            <person name="Seiboth B."/>
            <person name="vanKuyk P.A."/>
            <person name="Wortman J."/>
            <person name="Dyer P.S."/>
            <person name="Grigoriev I.V."/>
        </authorList>
    </citation>
    <scope>NUCLEOTIDE SEQUENCE [LARGE SCALE GENOMIC DNA]</scope>
    <source>
        <strain evidence="9">CBS 506.65</strain>
    </source>
</reference>
<evidence type="ECO:0000256" key="3">
    <source>
        <dbReference type="ARBA" id="ARBA00023125"/>
    </source>
</evidence>
<feature type="domain" description="Zn(2)-C6 fungal-type" evidence="7">
    <location>
        <begin position="11"/>
        <end position="49"/>
    </location>
</feature>
<protein>
    <recommendedName>
        <fullName evidence="7">Zn(2)-C6 fungal-type domain-containing protein</fullName>
    </recommendedName>
</protein>
<feature type="transmembrane region" description="Helical" evidence="6">
    <location>
        <begin position="303"/>
        <end position="323"/>
    </location>
</feature>
<dbReference type="AlphaFoldDB" id="A0A1L9SMV9"/>
<dbReference type="GO" id="GO:0005634">
    <property type="term" value="C:nucleus"/>
    <property type="evidence" value="ECO:0007669"/>
    <property type="project" value="UniProtKB-SubCell"/>
</dbReference>
<evidence type="ECO:0000313" key="9">
    <source>
        <dbReference type="Proteomes" id="UP000184188"/>
    </source>
</evidence>
<dbReference type="Pfam" id="PF11951">
    <property type="entry name" value="Fungal_trans_2"/>
    <property type="match status" value="1"/>
</dbReference>
<dbReference type="PROSITE" id="PS50048">
    <property type="entry name" value="ZN2_CY6_FUNGAL_2"/>
    <property type="match status" value="1"/>
</dbReference>
<keyword evidence="4" id="KW-0804">Transcription</keyword>
<evidence type="ECO:0000256" key="6">
    <source>
        <dbReference type="SAM" id="Phobius"/>
    </source>
</evidence>
<evidence type="ECO:0000256" key="2">
    <source>
        <dbReference type="ARBA" id="ARBA00023015"/>
    </source>
</evidence>
<dbReference type="GeneID" id="34613074"/>
<keyword evidence="6" id="KW-0472">Membrane</keyword>
<keyword evidence="3" id="KW-0238">DNA-binding</keyword>